<dbReference type="Proteomes" id="UP001059844">
    <property type="component" value="Chromosome"/>
</dbReference>
<feature type="transmembrane region" description="Helical" evidence="1">
    <location>
        <begin position="6"/>
        <end position="25"/>
    </location>
</feature>
<proteinExistence type="predicted"/>
<dbReference type="RefSeq" id="WP_256549973.1">
    <property type="nucleotide sequence ID" value="NZ_CP101751.1"/>
</dbReference>
<evidence type="ECO:0000313" key="3">
    <source>
        <dbReference type="Proteomes" id="UP001059844"/>
    </source>
</evidence>
<keyword evidence="1" id="KW-0812">Transmembrane</keyword>
<dbReference type="Pfam" id="PF05751">
    <property type="entry name" value="FixH"/>
    <property type="match status" value="1"/>
</dbReference>
<evidence type="ECO:0000313" key="2">
    <source>
        <dbReference type="EMBL" id="UUC44299.1"/>
    </source>
</evidence>
<dbReference type="EMBL" id="CP101751">
    <property type="protein sequence ID" value="UUC44299.1"/>
    <property type="molecule type" value="Genomic_DNA"/>
</dbReference>
<organism evidence="2 3">
    <name type="scientific">Flavobacterium cerinum</name>
    <dbReference type="NCBI Taxonomy" id="2502784"/>
    <lineage>
        <taxon>Bacteria</taxon>
        <taxon>Pseudomonadati</taxon>
        <taxon>Bacteroidota</taxon>
        <taxon>Flavobacteriia</taxon>
        <taxon>Flavobacteriales</taxon>
        <taxon>Flavobacteriaceae</taxon>
        <taxon>Flavobacterium</taxon>
    </lineage>
</organism>
<protein>
    <submittedName>
        <fullName evidence="2">FixH family protein</fullName>
    </submittedName>
</protein>
<keyword evidence="3" id="KW-1185">Reference proteome</keyword>
<accession>A0ABY5ISE8</accession>
<keyword evidence="1" id="KW-1133">Transmembrane helix</keyword>
<name>A0ABY5ISE8_9FLAO</name>
<dbReference type="InterPro" id="IPR008620">
    <property type="entry name" value="FixH"/>
</dbReference>
<evidence type="ECO:0000256" key="1">
    <source>
        <dbReference type="SAM" id="Phobius"/>
    </source>
</evidence>
<sequence>MKVNWGTSIVIAFALFMTFILYFVFKVQSDKNYDHEMVTEEYYKKEMSFQQQLDKEQNAAGLTEKVTVSTAPEGIIITFPESFNKANIKGKVSLYRPSNQKLDFEVPISLSASNLLIPKTNLVDGRWDISIDWEYEGKAYLNKLVVNL</sequence>
<keyword evidence="1" id="KW-0472">Membrane</keyword>
<reference evidence="2" key="1">
    <citation type="submission" date="2022-07" db="EMBL/GenBank/DDBJ databases">
        <title>Isolation, identification, and degradation of a PFOSA degrading strain from sewage treatment plant.</title>
        <authorList>
            <person name="Zhang L."/>
            <person name="Huo Y."/>
        </authorList>
    </citation>
    <scope>NUCLEOTIDE SEQUENCE</scope>
    <source>
        <strain evidence="2">C1</strain>
    </source>
</reference>
<gene>
    <name evidence="2" type="ORF">NOX80_11720</name>
</gene>